<dbReference type="SUPFAM" id="SSF51126">
    <property type="entry name" value="Pectin lyase-like"/>
    <property type="match status" value="2"/>
</dbReference>
<dbReference type="InterPro" id="IPR022441">
    <property type="entry name" value="Para_beta_helix_rpt-2"/>
</dbReference>
<feature type="compositionally biased region" description="Gly residues" evidence="1">
    <location>
        <begin position="914"/>
        <end position="927"/>
    </location>
</feature>
<accession>A0A554NCU5</accession>
<sequence>MTDGSRNGRRTGGALLSVALASVILAGVLASSTALTPTAAASEGGNVEAVENCQELASAGTHYRVATDLAEDDGPCLRITASNVTVEGDGHDVSGGNGSGAIAVVANGSAVSGVRVRNVTVADSRAGVRIGATDSPAVGVTAESITAVNNSRAGVISFASDLTLNDSVLEGNAVGVEVIEGNVTMDGVVVNDSDGTGLKTAIDVSEVLITDSRFLDNGGRGLLLRSVDPGGLALANVTASRNGIDGIEVEQSAPGATLSGVVAANNSRHGVVVRSGGTSVTDSELSDNADAGARLAGSNTTATGLTATGNADGIDLSGATGVAVRDTDANGNERGIVLSNTAGSTVEETTFSDNTGVGLLVNESTDNTLTDLTARNDGRTVRLVGDGRVNVSRLTLSNGTVSFTASEVEFDEVGSPGPARPGSRAFGPYLNVSTTGDDGDSLLPGEEGGEFLDLTVHYRPSDLEEPPLDDSTVRIGRYDDGWSTVGNGSRDTAERRVSANITAPGGVYAPVAALRNAVTECGRTLDGDGRTYRVDTGLSGSGSRCLLVDGSDITVIGFGQDGEQPRSLDGQDAGSSGIVVADGAAGTTLRNLTVRDFGTGFELRGDDTTIRRATAFSNADRGLLVTGTGTAVRNVSAGSNGGADGDGILLRGATDTSLEQVLVRNSGGWGLREAGSMSGTTATELNVFYDEDDDGVGRNVVVAFDASRHIALGPVADPPDRGRGLEGIGDYLDIEGQQDDAYLDLTIAYDEGDVSDESALSFYRYDDRTGTYSEVTDPRVDPAADTLGANLTSFSTFAPLVDTSTDGGSGGGDDGGGDSGDDGGDDGDSGGDGGDRDSGDDGGDGGDDSGDGGDDEGNDSGDEGTDDGDSGDDGDEGTDDGDGGGGSDDGDESEPGVGAGTGDTDDGGSDSGSSSGGGDGGGGGGAAAQGSPTFVTTAASLDRSSMAVGGTVLVNATVSNEGDGVGTYEVELFRDGRFVQSRLVELVPGETEAITFERSPDEAGTYGFRVENVTAGTVNVTTTDGGSISTATPAATPDGTSADGAGDGSGEGGSDDGSAGGSSSDQGGSGADEGSGDSNEVIAPGTAGGSDTELAGFEPLGVMAGGVGALAVGAGAIYLLVLRP</sequence>
<reference evidence="4 5" key="1">
    <citation type="submission" date="2018-06" db="EMBL/GenBank/DDBJ databases">
        <title>Natronomonas sp. F16-60 a new haloarchaeon isolated from a solar saltern of Isla Cristina, Huelva, Spain.</title>
        <authorList>
            <person name="Duran-Viseras A."/>
            <person name="Sanchez-Porro C."/>
            <person name="Ventosa A."/>
        </authorList>
    </citation>
    <scope>NUCLEOTIDE SEQUENCE [LARGE SCALE GENOMIC DNA]</scope>
    <source>
        <strain evidence="4 5">F16-60</strain>
    </source>
</reference>
<dbReference type="NCBIfam" id="TIGR03804">
    <property type="entry name" value="para_beta_helix"/>
    <property type="match status" value="1"/>
</dbReference>
<gene>
    <name evidence="4" type="ORF">DP107_04880</name>
</gene>
<evidence type="ECO:0000256" key="2">
    <source>
        <dbReference type="SAM" id="Phobius"/>
    </source>
</evidence>
<proteinExistence type="predicted"/>
<evidence type="ECO:0000313" key="4">
    <source>
        <dbReference type="EMBL" id="TSD15188.1"/>
    </source>
</evidence>
<dbReference type="Gene3D" id="2.160.20.10">
    <property type="entry name" value="Single-stranded right-handed beta-helix, Pectin lyase-like"/>
    <property type="match status" value="2"/>
</dbReference>
<feature type="transmembrane region" description="Helical" evidence="2">
    <location>
        <begin position="1100"/>
        <end position="1121"/>
    </location>
</feature>
<keyword evidence="2" id="KW-0472">Membrane</keyword>
<evidence type="ECO:0000259" key="3">
    <source>
        <dbReference type="Pfam" id="PF13229"/>
    </source>
</evidence>
<feature type="region of interest" description="Disordered" evidence="1">
    <location>
        <begin position="799"/>
        <end position="931"/>
    </location>
</feature>
<feature type="compositionally biased region" description="Acidic residues" evidence="1">
    <location>
        <begin position="840"/>
        <end position="894"/>
    </location>
</feature>
<name>A0A554NCU5_9EURY</name>
<dbReference type="AlphaFoldDB" id="A0A554NCU5"/>
<feature type="compositionally biased region" description="Acidic residues" evidence="1">
    <location>
        <begin position="815"/>
        <end position="829"/>
    </location>
</feature>
<dbReference type="InterPro" id="IPR012334">
    <property type="entry name" value="Pectin_lyas_fold"/>
</dbReference>
<keyword evidence="2" id="KW-1133">Transmembrane helix</keyword>
<organism evidence="4 5">
    <name type="scientific">Haloglomus irregulare</name>
    <dbReference type="NCBI Taxonomy" id="2234134"/>
    <lineage>
        <taxon>Archaea</taxon>
        <taxon>Methanobacteriati</taxon>
        <taxon>Methanobacteriota</taxon>
        <taxon>Stenosarchaea group</taxon>
        <taxon>Halobacteria</taxon>
        <taxon>Halobacteriales</taxon>
        <taxon>Natronomonadaceae</taxon>
        <taxon>Haloglomus</taxon>
    </lineage>
</organism>
<comment type="caution">
    <text evidence="4">The sequence shown here is derived from an EMBL/GenBank/DDBJ whole genome shotgun (WGS) entry which is preliminary data.</text>
</comment>
<dbReference type="InParanoid" id="A0A554NCU5"/>
<dbReference type="Pfam" id="PF13229">
    <property type="entry name" value="Beta_helix"/>
    <property type="match status" value="1"/>
</dbReference>
<evidence type="ECO:0000313" key="5">
    <source>
        <dbReference type="Proteomes" id="UP000319894"/>
    </source>
</evidence>
<dbReference type="InterPro" id="IPR013783">
    <property type="entry name" value="Ig-like_fold"/>
</dbReference>
<keyword evidence="2" id="KW-0812">Transmembrane</keyword>
<dbReference type="SMART" id="SM00710">
    <property type="entry name" value="PbH1"/>
    <property type="match status" value="13"/>
</dbReference>
<dbReference type="EMBL" id="QMDX01000002">
    <property type="protein sequence ID" value="TSD15188.1"/>
    <property type="molecule type" value="Genomic_DNA"/>
</dbReference>
<keyword evidence="5" id="KW-1185">Reference proteome</keyword>
<feature type="region of interest" description="Disordered" evidence="1">
    <location>
        <begin position="1019"/>
        <end position="1096"/>
    </location>
</feature>
<dbReference type="InterPro" id="IPR006626">
    <property type="entry name" value="PbH1"/>
</dbReference>
<dbReference type="InterPro" id="IPR011050">
    <property type="entry name" value="Pectin_lyase_fold/virulence"/>
</dbReference>
<feature type="domain" description="Right handed beta helix" evidence="3">
    <location>
        <begin position="246"/>
        <end position="391"/>
    </location>
</feature>
<evidence type="ECO:0000256" key="1">
    <source>
        <dbReference type="SAM" id="MobiDB-lite"/>
    </source>
</evidence>
<dbReference type="Proteomes" id="UP000319894">
    <property type="component" value="Unassembled WGS sequence"/>
</dbReference>
<protein>
    <recommendedName>
        <fullName evidence="3">Right handed beta helix domain-containing protein</fullName>
    </recommendedName>
</protein>
<dbReference type="InterPro" id="IPR039448">
    <property type="entry name" value="Beta_helix"/>
</dbReference>
<dbReference type="Gene3D" id="2.60.40.10">
    <property type="entry name" value="Immunoglobulins"/>
    <property type="match status" value="1"/>
</dbReference>